<dbReference type="Pfam" id="PF02223">
    <property type="entry name" value="Thymidylate_kin"/>
    <property type="match status" value="1"/>
</dbReference>
<keyword evidence="6 12" id="KW-0547">Nucleotide-binding</keyword>
<dbReference type="EMBL" id="NVWI01000003">
    <property type="protein sequence ID" value="PCJ42106.1"/>
    <property type="molecule type" value="Genomic_DNA"/>
</dbReference>
<evidence type="ECO:0000256" key="1">
    <source>
        <dbReference type="ARBA" id="ARBA00009776"/>
    </source>
</evidence>
<dbReference type="FunFam" id="3.40.50.300:FF:000225">
    <property type="entry name" value="Thymidylate kinase"/>
    <property type="match status" value="1"/>
</dbReference>
<dbReference type="InterPro" id="IPR027417">
    <property type="entry name" value="P-loop_NTPase"/>
</dbReference>
<comment type="catalytic activity">
    <reaction evidence="10 12">
        <text>dTMP + ATP = dTDP + ADP</text>
        <dbReference type="Rhea" id="RHEA:13517"/>
        <dbReference type="ChEBI" id="CHEBI:30616"/>
        <dbReference type="ChEBI" id="CHEBI:58369"/>
        <dbReference type="ChEBI" id="CHEBI:63528"/>
        <dbReference type="ChEBI" id="CHEBI:456216"/>
        <dbReference type="EC" id="2.7.4.9"/>
    </reaction>
</comment>
<keyword evidence="5 12" id="KW-0545">Nucleotide biosynthesis</keyword>
<dbReference type="SUPFAM" id="SSF52540">
    <property type="entry name" value="P-loop containing nucleoside triphosphate hydrolases"/>
    <property type="match status" value="1"/>
</dbReference>
<keyword evidence="8 12" id="KW-0067">ATP-binding</keyword>
<protein>
    <recommendedName>
        <fullName evidence="3 12">Thymidylate kinase</fullName>
        <ecNumber evidence="2 12">2.7.4.9</ecNumber>
    </recommendedName>
    <alternativeName>
        <fullName evidence="9 12">dTMP kinase</fullName>
    </alternativeName>
</protein>
<dbReference type="GO" id="GO:0006235">
    <property type="term" value="P:dTTP biosynthetic process"/>
    <property type="evidence" value="ECO:0007669"/>
    <property type="project" value="UniProtKB-UniRule"/>
</dbReference>
<dbReference type="InterPro" id="IPR039430">
    <property type="entry name" value="Thymidylate_kin-like_dom"/>
</dbReference>
<comment type="similarity">
    <text evidence="1 12">Belongs to the thymidylate kinase family.</text>
</comment>
<dbReference type="GO" id="GO:0005524">
    <property type="term" value="F:ATP binding"/>
    <property type="evidence" value="ECO:0007669"/>
    <property type="project" value="UniProtKB-UniRule"/>
</dbReference>
<evidence type="ECO:0000256" key="7">
    <source>
        <dbReference type="ARBA" id="ARBA00022777"/>
    </source>
</evidence>
<dbReference type="InterPro" id="IPR018095">
    <property type="entry name" value="Thymidylate_kin_CS"/>
</dbReference>
<dbReference type="PANTHER" id="PTHR10344:SF4">
    <property type="entry name" value="UMP-CMP KINASE 2, MITOCHONDRIAL"/>
    <property type="match status" value="1"/>
</dbReference>
<evidence type="ECO:0000256" key="5">
    <source>
        <dbReference type="ARBA" id="ARBA00022727"/>
    </source>
</evidence>
<evidence type="ECO:0000313" key="15">
    <source>
        <dbReference type="Proteomes" id="UP000228987"/>
    </source>
</evidence>
<evidence type="ECO:0000256" key="9">
    <source>
        <dbReference type="ARBA" id="ARBA00029962"/>
    </source>
</evidence>
<reference evidence="15" key="1">
    <citation type="submission" date="2017-08" db="EMBL/GenBank/DDBJ databases">
        <title>A dynamic microbial community with high functional redundancy inhabits the cold, oxic subseafloor aquifer.</title>
        <authorList>
            <person name="Tully B.J."/>
            <person name="Wheat C.G."/>
            <person name="Glazer B.T."/>
            <person name="Huber J.A."/>
        </authorList>
    </citation>
    <scope>NUCLEOTIDE SEQUENCE [LARGE SCALE GENOMIC DNA]</scope>
</reference>
<name>A0A2A5CFG0_9GAMM</name>
<evidence type="ECO:0000256" key="10">
    <source>
        <dbReference type="ARBA" id="ARBA00048743"/>
    </source>
</evidence>
<evidence type="ECO:0000256" key="8">
    <source>
        <dbReference type="ARBA" id="ARBA00022840"/>
    </source>
</evidence>
<accession>A0A2A5CFG0</accession>
<proteinExistence type="inferred from homology"/>
<dbReference type="AlphaFoldDB" id="A0A2A5CFG0"/>
<dbReference type="CDD" id="cd01672">
    <property type="entry name" value="TMPK"/>
    <property type="match status" value="1"/>
</dbReference>
<dbReference type="Proteomes" id="UP000228987">
    <property type="component" value="Unassembled WGS sequence"/>
</dbReference>
<keyword evidence="7 12" id="KW-0418">Kinase</keyword>
<evidence type="ECO:0000256" key="4">
    <source>
        <dbReference type="ARBA" id="ARBA00022679"/>
    </source>
</evidence>
<comment type="caution">
    <text evidence="12">Lacks conserved residue(s) required for the propagation of feature annotation.</text>
</comment>
<evidence type="ECO:0000256" key="3">
    <source>
        <dbReference type="ARBA" id="ARBA00017144"/>
    </source>
</evidence>
<evidence type="ECO:0000259" key="13">
    <source>
        <dbReference type="Pfam" id="PF02223"/>
    </source>
</evidence>
<dbReference type="InterPro" id="IPR018094">
    <property type="entry name" value="Thymidylate_kinase"/>
</dbReference>
<evidence type="ECO:0000256" key="6">
    <source>
        <dbReference type="ARBA" id="ARBA00022741"/>
    </source>
</evidence>
<dbReference type="EC" id="2.7.4.9" evidence="2 12"/>
<dbReference type="Gene3D" id="3.40.50.300">
    <property type="entry name" value="P-loop containing nucleotide triphosphate hydrolases"/>
    <property type="match status" value="1"/>
</dbReference>
<evidence type="ECO:0000256" key="2">
    <source>
        <dbReference type="ARBA" id="ARBA00012980"/>
    </source>
</evidence>
<organism evidence="14 15">
    <name type="scientific">SAR86 cluster bacterium</name>
    <dbReference type="NCBI Taxonomy" id="2030880"/>
    <lineage>
        <taxon>Bacteria</taxon>
        <taxon>Pseudomonadati</taxon>
        <taxon>Pseudomonadota</taxon>
        <taxon>Gammaproteobacteria</taxon>
        <taxon>SAR86 cluster</taxon>
    </lineage>
</organism>
<dbReference type="PROSITE" id="PS01331">
    <property type="entry name" value="THYMIDYLATE_KINASE"/>
    <property type="match status" value="1"/>
</dbReference>
<comment type="caution">
    <text evidence="14">The sequence shown here is derived from an EMBL/GenBank/DDBJ whole genome shotgun (WGS) entry which is preliminary data.</text>
</comment>
<feature type="domain" description="Thymidylate kinase-like" evidence="13">
    <location>
        <begin position="14"/>
        <end position="204"/>
    </location>
</feature>
<evidence type="ECO:0000313" key="14">
    <source>
        <dbReference type="EMBL" id="PCJ42106.1"/>
    </source>
</evidence>
<gene>
    <name evidence="12 14" type="primary">tmk</name>
    <name evidence="14" type="ORF">COA71_05805</name>
</gene>
<dbReference type="GO" id="GO:0004798">
    <property type="term" value="F:dTMP kinase activity"/>
    <property type="evidence" value="ECO:0007669"/>
    <property type="project" value="UniProtKB-UniRule"/>
</dbReference>
<evidence type="ECO:0000256" key="12">
    <source>
        <dbReference type="HAMAP-Rule" id="MF_00165"/>
    </source>
</evidence>
<dbReference type="PANTHER" id="PTHR10344">
    <property type="entry name" value="THYMIDYLATE KINASE"/>
    <property type="match status" value="1"/>
</dbReference>
<dbReference type="GO" id="GO:0005829">
    <property type="term" value="C:cytosol"/>
    <property type="evidence" value="ECO:0007669"/>
    <property type="project" value="TreeGrafter"/>
</dbReference>
<sequence>MIKDNTQTPGLIVFEGVDGAGKGVQSRALHEAMLAAEYPVILTREPGGSVSAEAIRKLIVEGDTERWDDISELLLIYAARRSHLQETILPNLEQGTWVISDRFADSSRAFQGFAGGLGLDLVEQVHEIVVGQFKPLLTLVLDIDPVLSLKRAEQRGGSEDRFEQKGLAYQQKVREGFLHIAQASPETHTVIDANQSIETVQATIKAAVQQRLGLNL</sequence>
<dbReference type="GO" id="GO:0006227">
    <property type="term" value="P:dUDP biosynthetic process"/>
    <property type="evidence" value="ECO:0007669"/>
    <property type="project" value="TreeGrafter"/>
</dbReference>
<dbReference type="NCBIfam" id="TIGR00041">
    <property type="entry name" value="DTMP_kinase"/>
    <property type="match status" value="1"/>
</dbReference>
<dbReference type="HAMAP" id="MF_00165">
    <property type="entry name" value="Thymidylate_kinase"/>
    <property type="match status" value="1"/>
</dbReference>
<comment type="function">
    <text evidence="11 12">Phosphorylation of dTMP to form dTDP in both de novo and salvage pathways of dTTP synthesis.</text>
</comment>
<evidence type="ECO:0000256" key="11">
    <source>
        <dbReference type="ARBA" id="ARBA00057735"/>
    </source>
</evidence>
<dbReference type="GO" id="GO:0006233">
    <property type="term" value="P:dTDP biosynthetic process"/>
    <property type="evidence" value="ECO:0007669"/>
    <property type="project" value="InterPro"/>
</dbReference>
<keyword evidence="4 12" id="KW-0808">Transferase</keyword>